<dbReference type="AntiFam" id="ANF00012">
    <property type="entry name" value="tRNA translation"/>
</dbReference>
<dbReference type="AlphaFoldDB" id="A0A3P3ZN48"/>
<evidence type="ECO:0000256" key="1">
    <source>
        <dbReference type="SAM" id="MobiDB-lite"/>
    </source>
</evidence>
<name>A0A3P3ZN48_9ZZZZ</name>
<dbReference type="EMBL" id="UOYP01000174">
    <property type="protein sequence ID" value="VAY87869.1"/>
    <property type="molecule type" value="Genomic_DNA"/>
</dbReference>
<reference evidence="2" key="1">
    <citation type="submission" date="2018-10" db="EMBL/GenBank/DDBJ databases">
        <authorList>
            <person name="Plewniak F."/>
        </authorList>
    </citation>
    <scope>NUCLEOTIDE SEQUENCE</scope>
</reference>
<gene>
    <name evidence="2" type="ORF">CARN8_2550003</name>
</gene>
<organism evidence="2">
    <name type="scientific">mine drainage metagenome</name>
    <dbReference type="NCBI Taxonomy" id="410659"/>
    <lineage>
        <taxon>unclassified sequences</taxon>
        <taxon>metagenomes</taxon>
        <taxon>ecological metagenomes</taxon>
    </lineage>
</organism>
<sequence length="150" mass="16349">MRFQLSTTSSPTQRTAPIGTSPSASAREASSIARRMKSMSVTEILAPGGIRTPGLCLRRAALYPAELRAQDASRLPGLRRYAGAGNVFEEVELMIDEAAIEFSHAIGVAEEIGARIGKIVPRAVGDVVREFDLFHLRTVDRMRAKVARNR</sequence>
<feature type="compositionally biased region" description="Polar residues" evidence="1">
    <location>
        <begin position="1"/>
        <end position="22"/>
    </location>
</feature>
<evidence type="ECO:0000313" key="2">
    <source>
        <dbReference type="EMBL" id="VAY87869.1"/>
    </source>
</evidence>
<feature type="region of interest" description="Disordered" evidence="1">
    <location>
        <begin position="1"/>
        <end position="27"/>
    </location>
</feature>
<accession>A0A3P3ZN48</accession>
<proteinExistence type="predicted"/>
<protein>
    <submittedName>
        <fullName evidence="2">Uncharacterized protein</fullName>
    </submittedName>
</protein>